<dbReference type="PANTHER" id="PTHR33992:SF1">
    <property type="entry name" value="RIBONUCLEASE P PROTEIN COMPONENT"/>
    <property type="match status" value="1"/>
</dbReference>
<dbReference type="Pfam" id="PF00825">
    <property type="entry name" value="Ribonuclease_P"/>
    <property type="match status" value="1"/>
</dbReference>
<evidence type="ECO:0000256" key="3">
    <source>
        <dbReference type="ARBA" id="ARBA00022759"/>
    </source>
</evidence>
<accession>A0A368P6B8</accession>
<dbReference type="PANTHER" id="PTHR33992">
    <property type="entry name" value="RIBONUCLEASE P PROTEIN COMPONENT"/>
    <property type="match status" value="1"/>
</dbReference>
<dbReference type="Proteomes" id="UP000252249">
    <property type="component" value="Unassembled WGS sequence"/>
</dbReference>
<comment type="catalytic activity">
    <reaction evidence="6">
        <text>Endonucleolytic cleavage of RNA, removing 5'-extranucleotides from tRNA precursor.</text>
        <dbReference type="EC" id="3.1.26.5"/>
    </reaction>
</comment>
<protein>
    <recommendedName>
        <fullName evidence="6 7">Ribonuclease P protein component</fullName>
        <shortName evidence="6">RNase P protein</shortName>
        <shortName evidence="6">RNaseP protein</shortName>
        <ecNumber evidence="6 7">3.1.26.5</ecNumber>
    </recommendedName>
    <alternativeName>
        <fullName evidence="6">Protein C5</fullName>
    </alternativeName>
</protein>
<organism evidence="8 9">
    <name type="scientific">Oceanihabitans sediminis</name>
    <dbReference type="NCBI Taxonomy" id="1812012"/>
    <lineage>
        <taxon>Bacteria</taxon>
        <taxon>Pseudomonadati</taxon>
        <taxon>Bacteroidota</taxon>
        <taxon>Flavobacteriia</taxon>
        <taxon>Flavobacteriales</taxon>
        <taxon>Flavobacteriaceae</taxon>
        <taxon>Oceanihabitans</taxon>
    </lineage>
</organism>
<dbReference type="HAMAP" id="MF_00227">
    <property type="entry name" value="RNase_P"/>
    <property type="match status" value="1"/>
</dbReference>
<dbReference type="InterPro" id="IPR000100">
    <property type="entry name" value="RNase_P"/>
</dbReference>
<dbReference type="SUPFAM" id="SSF54211">
    <property type="entry name" value="Ribosomal protein S5 domain 2-like"/>
    <property type="match status" value="1"/>
</dbReference>
<gene>
    <name evidence="6 8" type="primary">rnpA</name>
    <name evidence="8" type="ORF">DU428_03075</name>
</gene>
<proteinExistence type="inferred from homology"/>
<keyword evidence="2 6" id="KW-0540">Nuclease</keyword>
<keyword evidence="9" id="KW-1185">Reference proteome</keyword>
<keyword evidence="4 6" id="KW-0378">Hydrolase</keyword>
<dbReference type="GO" id="GO:0004526">
    <property type="term" value="F:ribonuclease P activity"/>
    <property type="evidence" value="ECO:0007669"/>
    <property type="project" value="UniProtKB-UniRule"/>
</dbReference>
<evidence type="ECO:0000256" key="5">
    <source>
        <dbReference type="ARBA" id="ARBA00022884"/>
    </source>
</evidence>
<evidence type="ECO:0000256" key="6">
    <source>
        <dbReference type="HAMAP-Rule" id="MF_00227"/>
    </source>
</evidence>
<keyword evidence="1 6" id="KW-0819">tRNA processing</keyword>
<comment type="similarity">
    <text evidence="6">Belongs to the RnpA family.</text>
</comment>
<keyword evidence="5 6" id="KW-0694">RNA-binding</keyword>
<name>A0A368P6B8_9FLAO</name>
<dbReference type="EMBL" id="QPIG01000001">
    <property type="protein sequence ID" value="RCU58372.1"/>
    <property type="molecule type" value="Genomic_DNA"/>
</dbReference>
<dbReference type="RefSeq" id="WP_113965782.1">
    <property type="nucleotide sequence ID" value="NZ_QNRP01000001.1"/>
</dbReference>
<keyword evidence="3 6" id="KW-0255">Endonuclease</keyword>
<evidence type="ECO:0000256" key="2">
    <source>
        <dbReference type="ARBA" id="ARBA00022722"/>
    </source>
</evidence>
<comment type="function">
    <text evidence="6">RNaseP catalyzes the removal of the 5'-leader sequence from pre-tRNA to produce the mature 5'-terminus. It can also cleave other RNA substrates such as 4.5S RNA. The protein component plays an auxiliary but essential role in vivo by binding to the 5'-leader sequence and broadening the substrate specificity of the ribozyme.</text>
</comment>
<dbReference type="NCBIfam" id="TIGR00188">
    <property type="entry name" value="rnpA"/>
    <property type="match status" value="1"/>
</dbReference>
<sequence length="127" mass="14807">MKFTYNKSEKLKSEKLITKLFTEGKSVSAYPLRLVFLKTTFQDAVSLKTGVSVPKRNFKKAVDRIRIKRLMREAYRLNKHLVSNNISTQYAFMILYVGKEKPTFIEVEAATKKMFDKFLVKTKNNNS</sequence>
<evidence type="ECO:0000313" key="9">
    <source>
        <dbReference type="Proteomes" id="UP000252249"/>
    </source>
</evidence>
<dbReference type="Gene3D" id="3.30.230.10">
    <property type="match status" value="1"/>
</dbReference>
<comment type="subunit">
    <text evidence="6">Consists of a catalytic RNA component (M1 or rnpB) and a protein subunit.</text>
</comment>
<dbReference type="InterPro" id="IPR020568">
    <property type="entry name" value="Ribosomal_Su5_D2-typ_SF"/>
</dbReference>
<dbReference type="GO" id="GO:0042781">
    <property type="term" value="F:3'-tRNA processing endoribonuclease activity"/>
    <property type="evidence" value="ECO:0007669"/>
    <property type="project" value="TreeGrafter"/>
</dbReference>
<comment type="caution">
    <text evidence="8">The sequence shown here is derived from an EMBL/GenBank/DDBJ whole genome shotgun (WGS) entry which is preliminary data.</text>
</comment>
<reference evidence="8 9" key="1">
    <citation type="submission" date="2018-07" db="EMBL/GenBank/DDBJ databases">
        <title>Oceanihabitans testaceum sp. nov., isolated from marine sediment.</title>
        <authorList>
            <person name="Li C.-M."/>
        </authorList>
    </citation>
    <scope>NUCLEOTIDE SEQUENCE [LARGE SCALE GENOMIC DNA]</scope>
    <source>
        <strain evidence="8 9">S9-10</strain>
    </source>
</reference>
<dbReference type="InterPro" id="IPR014721">
    <property type="entry name" value="Ribsml_uS5_D2-typ_fold_subgr"/>
</dbReference>
<evidence type="ECO:0000256" key="7">
    <source>
        <dbReference type="NCBIfam" id="TIGR00188"/>
    </source>
</evidence>
<dbReference type="GO" id="GO:0001682">
    <property type="term" value="P:tRNA 5'-leader removal"/>
    <property type="evidence" value="ECO:0007669"/>
    <property type="project" value="UniProtKB-UniRule"/>
</dbReference>
<dbReference type="OrthoDB" id="1524972at2"/>
<evidence type="ECO:0000256" key="4">
    <source>
        <dbReference type="ARBA" id="ARBA00022801"/>
    </source>
</evidence>
<dbReference type="GO" id="GO:0000049">
    <property type="term" value="F:tRNA binding"/>
    <property type="evidence" value="ECO:0007669"/>
    <property type="project" value="UniProtKB-UniRule"/>
</dbReference>
<evidence type="ECO:0000256" key="1">
    <source>
        <dbReference type="ARBA" id="ARBA00022694"/>
    </source>
</evidence>
<dbReference type="AlphaFoldDB" id="A0A368P6B8"/>
<evidence type="ECO:0000313" key="8">
    <source>
        <dbReference type="EMBL" id="RCU58372.1"/>
    </source>
</evidence>
<dbReference type="GO" id="GO:0030677">
    <property type="term" value="C:ribonuclease P complex"/>
    <property type="evidence" value="ECO:0007669"/>
    <property type="project" value="TreeGrafter"/>
</dbReference>
<dbReference type="EC" id="3.1.26.5" evidence="6 7"/>